<proteinExistence type="predicted"/>
<comment type="caution">
    <text evidence="1">The sequence shown here is derived from an EMBL/GenBank/DDBJ whole genome shotgun (WGS) entry which is preliminary data.</text>
</comment>
<protein>
    <submittedName>
        <fullName evidence="1">Uncharacterized protein</fullName>
    </submittedName>
</protein>
<accession>X1MI41</accession>
<dbReference type="EMBL" id="BARV01003366">
    <property type="protein sequence ID" value="GAI06004.1"/>
    <property type="molecule type" value="Genomic_DNA"/>
</dbReference>
<gene>
    <name evidence="1" type="ORF">S06H3_08090</name>
</gene>
<sequence length="126" mass="13669">MLASGKYKFVKNLKKTVTKASTKSRRKANPKRKTSVTNKGKMFRTLGSSGAIEDFAWGFIGVALIGRGEPAALPTVRLVQGIQGHVFDRVGKGRLVYAMIDILDLILVGATSMQGVFDSARQLTKV</sequence>
<dbReference type="AlphaFoldDB" id="X1MI41"/>
<evidence type="ECO:0000313" key="1">
    <source>
        <dbReference type="EMBL" id="GAI06004.1"/>
    </source>
</evidence>
<reference evidence="1" key="1">
    <citation type="journal article" date="2014" name="Front. Microbiol.">
        <title>High frequency of phylogenetically diverse reductive dehalogenase-homologous genes in deep subseafloor sedimentary metagenomes.</title>
        <authorList>
            <person name="Kawai M."/>
            <person name="Futagami T."/>
            <person name="Toyoda A."/>
            <person name="Takaki Y."/>
            <person name="Nishi S."/>
            <person name="Hori S."/>
            <person name="Arai W."/>
            <person name="Tsubouchi T."/>
            <person name="Morono Y."/>
            <person name="Uchiyama I."/>
            <person name="Ito T."/>
            <person name="Fujiyama A."/>
            <person name="Inagaki F."/>
            <person name="Takami H."/>
        </authorList>
    </citation>
    <scope>NUCLEOTIDE SEQUENCE</scope>
    <source>
        <strain evidence="1">Expedition CK06-06</strain>
    </source>
</reference>
<feature type="non-terminal residue" evidence="1">
    <location>
        <position position="126"/>
    </location>
</feature>
<organism evidence="1">
    <name type="scientific">marine sediment metagenome</name>
    <dbReference type="NCBI Taxonomy" id="412755"/>
    <lineage>
        <taxon>unclassified sequences</taxon>
        <taxon>metagenomes</taxon>
        <taxon>ecological metagenomes</taxon>
    </lineage>
</organism>
<name>X1MI41_9ZZZZ</name>